<organism evidence="8 9">
    <name type="scientific">Stieleria magnilauensis</name>
    <dbReference type="NCBI Taxonomy" id="2527963"/>
    <lineage>
        <taxon>Bacteria</taxon>
        <taxon>Pseudomonadati</taxon>
        <taxon>Planctomycetota</taxon>
        <taxon>Planctomycetia</taxon>
        <taxon>Pirellulales</taxon>
        <taxon>Pirellulaceae</taxon>
        <taxon>Stieleria</taxon>
    </lineage>
</organism>
<dbReference type="Proteomes" id="UP000318081">
    <property type="component" value="Chromosome"/>
</dbReference>
<dbReference type="NCBIfam" id="TIGR01730">
    <property type="entry name" value="RND_mfp"/>
    <property type="match status" value="1"/>
</dbReference>
<dbReference type="SUPFAM" id="SSF111369">
    <property type="entry name" value="HlyD-like secretion proteins"/>
    <property type="match status" value="2"/>
</dbReference>
<proteinExistence type="inferred from homology"/>
<evidence type="ECO:0000259" key="7">
    <source>
        <dbReference type="Pfam" id="PF25967"/>
    </source>
</evidence>
<keyword evidence="4" id="KW-0175">Coiled coil</keyword>
<dbReference type="Pfam" id="PF25967">
    <property type="entry name" value="RND-MFP_C"/>
    <property type="match status" value="1"/>
</dbReference>
<dbReference type="Pfam" id="PF25917">
    <property type="entry name" value="BSH_RND"/>
    <property type="match status" value="1"/>
</dbReference>
<dbReference type="PANTHER" id="PTHR30469">
    <property type="entry name" value="MULTIDRUG RESISTANCE PROTEIN MDTA"/>
    <property type="match status" value="1"/>
</dbReference>
<gene>
    <name evidence="8" type="primary">ttgG_1</name>
    <name evidence="8" type="ORF">TBK1r_00910</name>
</gene>
<evidence type="ECO:0000256" key="2">
    <source>
        <dbReference type="ARBA" id="ARBA00009477"/>
    </source>
</evidence>
<dbReference type="InterPro" id="IPR058625">
    <property type="entry name" value="MdtA-like_BSH"/>
</dbReference>
<evidence type="ECO:0000259" key="5">
    <source>
        <dbReference type="Pfam" id="PF25917"/>
    </source>
</evidence>
<reference evidence="8 9" key="1">
    <citation type="submission" date="2019-02" db="EMBL/GenBank/DDBJ databases">
        <title>Deep-cultivation of Planctomycetes and their phenomic and genomic characterization uncovers novel biology.</title>
        <authorList>
            <person name="Wiegand S."/>
            <person name="Jogler M."/>
            <person name="Boedeker C."/>
            <person name="Pinto D."/>
            <person name="Vollmers J."/>
            <person name="Rivas-Marin E."/>
            <person name="Kohn T."/>
            <person name="Peeters S.H."/>
            <person name="Heuer A."/>
            <person name="Rast P."/>
            <person name="Oberbeckmann S."/>
            <person name="Bunk B."/>
            <person name="Jeske O."/>
            <person name="Meyerdierks A."/>
            <person name="Storesund J.E."/>
            <person name="Kallscheuer N."/>
            <person name="Luecker S."/>
            <person name="Lage O.M."/>
            <person name="Pohl T."/>
            <person name="Merkel B.J."/>
            <person name="Hornburger P."/>
            <person name="Mueller R.-W."/>
            <person name="Bruemmer F."/>
            <person name="Labrenz M."/>
            <person name="Spormann A.M."/>
            <person name="Op den Camp H."/>
            <person name="Overmann J."/>
            <person name="Amann R."/>
            <person name="Jetten M.S.M."/>
            <person name="Mascher T."/>
            <person name="Medema M.H."/>
            <person name="Devos D.P."/>
            <person name="Kaster A.-K."/>
            <person name="Ovreas L."/>
            <person name="Rohde M."/>
            <person name="Galperin M.Y."/>
            <person name="Jogler C."/>
        </authorList>
    </citation>
    <scope>NUCLEOTIDE SEQUENCE [LARGE SCALE GENOMIC DNA]</scope>
    <source>
        <strain evidence="8 9">TBK1r</strain>
    </source>
</reference>
<dbReference type="Pfam" id="PF25954">
    <property type="entry name" value="Beta-barrel_RND_2"/>
    <property type="match status" value="1"/>
</dbReference>
<dbReference type="Gene3D" id="2.40.420.20">
    <property type="match status" value="1"/>
</dbReference>
<evidence type="ECO:0000313" key="8">
    <source>
        <dbReference type="EMBL" id="QDV81176.1"/>
    </source>
</evidence>
<comment type="subcellular location">
    <subcellularLocation>
        <location evidence="1">Cell envelope</location>
    </subcellularLocation>
</comment>
<dbReference type="PANTHER" id="PTHR30469:SF37">
    <property type="entry name" value="RAGD PROTEIN"/>
    <property type="match status" value="1"/>
</dbReference>
<accession>A0ABX5XH55</accession>
<dbReference type="InterPro" id="IPR006143">
    <property type="entry name" value="RND_pump_MFP"/>
</dbReference>
<keyword evidence="3" id="KW-0813">Transport</keyword>
<dbReference type="EMBL" id="CP036432">
    <property type="protein sequence ID" value="QDV81176.1"/>
    <property type="molecule type" value="Genomic_DNA"/>
</dbReference>
<feature type="domain" description="Multidrug resistance protein MdtA-like barrel-sandwich hybrid" evidence="5">
    <location>
        <begin position="74"/>
        <end position="277"/>
    </location>
</feature>
<comment type="similarity">
    <text evidence="2">Belongs to the membrane fusion protein (MFP) (TC 8.A.1) family.</text>
</comment>
<keyword evidence="9" id="KW-1185">Reference proteome</keyword>
<dbReference type="Gene3D" id="2.40.50.100">
    <property type="match status" value="2"/>
</dbReference>
<dbReference type="Gene3D" id="2.40.30.170">
    <property type="match status" value="1"/>
</dbReference>
<feature type="domain" description="CusB-like beta-barrel" evidence="6">
    <location>
        <begin position="295"/>
        <end position="368"/>
    </location>
</feature>
<sequence length="448" mass="48241">MMDKQLMILCRGNPIRLSLAAAPLLLAGCLPPPPVAKSADRDRVVAVRTVAVTEAEIQPTTLQPATVHPLYYSEVRPKASGFVSQLHVDIGDVVQAGQVLLEIDVPEMSKQREVIQARITRLQADEKRAAAGVNLADAQVRSSQASLVEAESEMRRADASLAAAESEFQRTSDLVERGSLQDRMLDEVRKKRDSERAAKQSVASAIDSAKANVAVTEAQKAAAEADLEAARAETMIAERELEELDVMIDYATVRAPIAGIVSQRNVEPGDLVGKASDQASTRPLLVINQVDKVRVRIPVPETDAARINPGDEVTLTFPSFAGEPPIKAAVTRRSGSLDRSTRTMTVEVELENTDGKLLPGMFGQASINLSGKVATNLLPARAIRFSEEGKAYVYVVGQDETVTVASIETGLDDGQSIQVRSGLLPGQRVIDAHLKRFTDGQKVTVLTN</sequence>
<dbReference type="InterPro" id="IPR058627">
    <property type="entry name" value="MdtA-like_C"/>
</dbReference>
<feature type="domain" description="Multidrug resistance protein MdtA-like C-terminal permuted SH3" evidence="7">
    <location>
        <begin position="378"/>
        <end position="430"/>
    </location>
</feature>
<protein>
    <submittedName>
        <fullName evidence="8">Toluene efflux pump periplasmic linker protein TtgG</fullName>
    </submittedName>
</protein>
<evidence type="ECO:0000256" key="4">
    <source>
        <dbReference type="SAM" id="Coils"/>
    </source>
</evidence>
<feature type="coiled-coil region" evidence="4">
    <location>
        <begin position="206"/>
        <end position="247"/>
    </location>
</feature>
<evidence type="ECO:0000259" key="6">
    <source>
        <dbReference type="Pfam" id="PF25954"/>
    </source>
</evidence>
<evidence type="ECO:0000256" key="3">
    <source>
        <dbReference type="ARBA" id="ARBA00022448"/>
    </source>
</evidence>
<dbReference type="InterPro" id="IPR058792">
    <property type="entry name" value="Beta-barrel_RND_2"/>
</dbReference>
<evidence type="ECO:0000313" key="9">
    <source>
        <dbReference type="Proteomes" id="UP000318081"/>
    </source>
</evidence>
<dbReference type="RefSeq" id="WP_419580808.1">
    <property type="nucleotide sequence ID" value="NZ_CP036432.1"/>
</dbReference>
<evidence type="ECO:0000256" key="1">
    <source>
        <dbReference type="ARBA" id="ARBA00004196"/>
    </source>
</evidence>
<dbReference type="PROSITE" id="PS51257">
    <property type="entry name" value="PROKAR_LIPOPROTEIN"/>
    <property type="match status" value="1"/>
</dbReference>
<name>A0ABX5XH55_9BACT</name>